<organism evidence="2 3">
    <name type="scientific">Propylenella binzhouense</name>
    <dbReference type="NCBI Taxonomy" id="2555902"/>
    <lineage>
        <taxon>Bacteria</taxon>
        <taxon>Pseudomonadati</taxon>
        <taxon>Pseudomonadota</taxon>
        <taxon>Alphaproteobacteria</taxon>
        <taxon>Hyphomicrobiales</taxon>
        <taxon>Propylenellaceae</taxon>
        <taxon>Propylenella</taxon>
    </lineage>
</organism>
<evidence type="ECO:0000313" key="3">
    <source>
        <dbReference type="Proteomes" id="UP000773614"/>
    </source>
</evidence>
<proteinExistence type="predicted"/>
<dbReference type="EMBL" id="SPKJ01000117">
    <property type="protein sequence ID" value="MYZ50059.1"/>
    <property type="molecule type" value="Genomic_DNA"/>
</dbReference>
<keyword evidence="3" id="KW-1185">Reference proteome</keyword>
<dbReference type="RefSeq" id="WP_161142391.1">
    <property type="nucleotide sequence ID" value="NZ_SPKJ01000117.1"/>
</dbReference>
<accession>A0A964WVH5</accession>
<feature type="region of interest" description="Disordered" evidence="1">
    <location>
        <begin position="255"/>
        <end position="276"/>
    </location>
</feature>
<evidence type="ECO:0000313" key="2">
    <source>
        <dbReference type="EMBL" id="MYZ50059.1"/>
    </source>
</evidence>
<dbReference type="AlphaFoldDB" id="A0A964WVH5"/>
<comment type="caution">
    <text evidence="2">The sequence shown here is derived from an EMBL/GenBank/DDBJ whole genome shotgun (WGS) entry which is preliminary data.</text>
</comment>
<dbReference type="OrthoDB" id="9780095at2"/>
<evidence type="ECO:0008006" key="4">
    <source>
        <dbReference type="Google" id="ProtNLM"/>
    </source>
</evidence>
<gene>
    <name evidence="2" type="ORF">E4O86_20340</name>
</gene>
<dbReference type="Gene3D" id="3.40.50.150">
    <property type="entry name" value="Vaccinia Virus protein VP39"/>
    <property type="match status" value="1"/>
</dbReference>
<dbReference type="Proteomes" id="UP000773614">
    <property type="component" value="Unassembled WGS sequence"/>
</dbReference>
<evidence type="ECO:0000256" key="1">
    <source>
        <dbReference type="SAM" id="MobiDB-lite"/>
    </source>
</evidence>
<dbReference type="InterPro" id="IPR029063">
    <property type="entry name" value="SAM-dependent_MTases_sf"/>
</dbReference>
<protein>
    <recommendedName>
        <fullName evidence="4">DOT1 domain-containing protein</fullName>
    </recommendedName>
</protein>
<name>A0A964WVH5_9HYPH</name>
<sequence>MVDTSVGNARTSRLARDWATLCRLLRERGLLASLEHVWTTALIRAHAILADRKRLAWEAVPSAGYAPVRRNEVVGESAEHGFDYAPTPCLVLDWVLDALPIAPGETTLVDMGSGRGRVVLQAATRPFKEVVGVEHSAELHAAALANRAAFPSALRKARAITLMNRDAAETVLPEGPAVLFFFNPFGEEIMGRVLSRLVRSDAAGTLCVFGAVRGIDRLAGAYGLAPVRLPLATRIRLALLSPMRIALYRVPERPGLRSGSNIPAAEERRPASASSP</sequence>
<reference evidence="2" key="1">
    <citation type="submission" date="2019-03" db="EMBL/GenBank/DDBJ databases">
        <title>Afifella sp. nov., isolated from activated sludge.</title>
        <authorList>
            <person name="Li Q."/>
            <person name="Liu Y."/>
        </authorList>
    </citation>
    <scope>NUCLEOTIDE SEQUENCE</scope>
    <source>
        <strain evidence="2">L72</strain>
    </source>
</reference>
<dbReference type="SUPFAM" id="SSF53335">
    <property type="entry name" value="S-adenosyl-L-methionine-dependent methyltransferases"/>
    <property type="match status" value="1"/>
</dbReference>